<evidence type="ECO:0000256" key="2">
    <source>
        <dbReference type="SAM" id="Phobius"/>
    </source>
</evidence>
<dbReference type="RefSeq" id="WP_344543567.1">
    <property type="nucleotide sequence ID" value="NZ_BAAATD010000005.1"/>
</dbReference>
<comment type="caution">
    <text evidence="3">The sequence shown here is derived from an EMBL/GenBank/DDBJ whole genome shotgun (WGS) entry which is preliminary data.</text>
</comment>
<name>A0ABP6C8T6_9ACTN</name>
<dbReference type="PANTHER" id="PTHR32309:SF31">
    <property type="entry name" value="CAPSULAR EXOPOLYSACCHARIDE FAMILY"/>
    <property type="match status" value="1"/>
</dbReference>
<keyword evidence="4" id="KW-1185">Reference proteome</keyword>
<keyword evidence="2" id="KW-0472">Membrane</keyword>
<evidence type="ECO:0000313" key="3">
    <source>
        <dbReference type="EMBL" id="GAA2604931.1"/>
    </source>
</evidence>
<evidence type="ECO:0008006" key="5">
    <source>
        <dbReference type="Google" id="ProtNLM"/>
    </source>
</evidence>
<evidence type="ECO:0000256" key="1">
    <source>
        <dbReference type="SAM" id="MobiDB-lite"/>
    </source>
</evidence>
<feature type="region of interest" description="Disordered" evidence="1">
    <location>
        <begin position="480"/>
        <end position="500"/>
    </location>
</feature>
<accession>A0ABP6C8T6</accession>
<reference evidence="4" key="1">
    <citation type="journal article" date="2019" name="Int. J. Syst. Evol. Microbiol.">
        <title>The Global Catalogue of Microorganisms (GCM) 10K type strain sequencing project: providing services to taxonomists for standard genome sequencing and annotation.</title>
        <authorList>
            <consortium name="The Broad Institute Genomics Platform"/>
            <consortium name="The Broad Institute Genome Sequencing Center for Infectious Disease"/>
            <person name="Wu L."/>
            <person name="Ma J."/>
        </authorList>
    </citation>
    <scope>NUCLEOTIDE SEQUENCE [LARGE SCALE GENOMIC DNA]</scope>
    <source>
        <strain evidence="4">JCM 6833</strain>
    </source>
</reference>
<keyword evidence="2" id="KW-0812">Transmembrane</keyword>
<evidence type="ECO:0000313" key="4">
    <source>
        <dbReference type="Proteomes" id="UP001501509"/>
    </source>
</evidence>
<feature type="compositionally biased region" description="Basic and acidic residues" evidence="1">
    <location>
        <begin position="485"/>
        <end position="494"/>
    </location>
</feature>
<sequence>MSEPLRSQAGPEGRILVKATPPRPPEAVPLSRYTRFIRRQWPVIAACVVAGFVLGLLRTVLFVDPTYTATVVVLAPPVPLHTGLQTTTLLPAPVPTPVKRRPRESTMDTETQLVHSDEVLKRLSAFPGFHAGREELKQRITMRVPKNTRVLTIMVTADDPVHARDGADIVAEAYLTLRGEILGGIQQRNRESLERRQDLLRKQLAALPGDPAELTRLTVRTRRQAIMRELGEIAKQLSQLEGTATQSGEVVRGGTTPQAADDPGREVSPTTGAGLGLVAGVGLGMLRARRPRQLRTRAEIRESLALPVLAEIRDDPASWRNAGRRLRNLVHQESATTILIVGIPGRVAAEPAGELATALVESGRTVTLLHLDQGNGSSETRLEREDGALDADPRFTMVTFRDLDEDRMITKAIAAARLRSSVVVVVGTGLSGAQTLSVALTCDLNVLVTDVVHALDKELGEGVRALEAVSAKPEGVVLVGGAAGRRRDEPDRSDLATAPG</sequence>
<organism evidence="3 4">
    <name type="scientific">Actinomadura fulvescens</name>
    <dbReference type="NCBI Taxonomy" id="46160"/>
    <lineage>
        <taxon>Bacteria</taxon>
        <taxon>Bacillati</taxon>
        <taxon>Actinomycetota</taxon>
        <taxon>Actinomycetes</taxon>
        <taxon>Streptosporangiales</taxon>
        <taxon>Thermomonosporaceae</taxon>
        <taxon>Actinomadura</taxon>
    </lineage>
</organism>
<dbReference type="Proteomes" id="UP001501509">
    <property type="component" value="Unassembled WGS sequence"/>
</dbReference>
<feature type="region of interest" description="Disordered" evidence="1">
    <location>
        <begin position="92"/>
        <end position="111"/>
    </location>
</feature>
<proteinExistence type="predicted"/>
<dbReference type="EMBL" id="BAAATD010000005">
    <property type="protein sequence ID" value="GAA2604931.1"/>
    <property type="molecule type" value="Genomic_DNA"/>
</dbReference>
<gene>
    <name evidence="3" type="ORF">GCM10010411_43860</name>
</gene>
<protein>
    <recommendedName>
        <fullName evidence="5">Polysaccharide chain length determinant N-terminal domain-containing protein</fullName>
    </recommendedName>
</protein>
<feature type="transmembrane region" description="Helical" evidence="2">
    <location>
        <begin position="41"/>
        <end position="63"/>
    </location>
</feature>
<feature type="region of interest" description="Disordered" evidence="1">
    <location>
        <begin position="241"/>
        <end position="273"/>
    </location>
</feature>
<feature type="region of interest" description="Disordered" evidence="1">
    <location>
        <begin position="1"/>
        <end position="23"/>
    </location>
</feature>
<dbReference type="PANTHER" id="PTHR32309">
    <property type="entry name" value="TYROSINE-PROTEIN KINASE"/>
    <property type="match status" value="1"/>
</dbReference>
<keyword evidence="2" id="KW-1133">Transmembrane helix</keyword>
<dbReference type="InterPro" id="IPR050445">
    <property type="entry name" value="Bact_polysacc_biosynth/exp"/>
</dbReference>